<gene>
    <name evidence="2" type="ORF">UFOPK1438_00697</name>
    <name evidence="3" type="ORF">UFOPK3166_00801</name>
</gene>
<feature type="domain" description="FHA" evidence="1">
    <location>
        <begin position="77"/>
        <end position="127"/>
    </location>
</feature>
<name>A0A6J6C0M9_9ZZZZ</name>
<dbReference type="PROSITE" id="PS50006">
    <property type="entry name" value="FHA_DOMAIN"/>
    <property type="match status" value="1"/>
</dbReference>
<dbReference type="Pfam" id="PF00498">
    <property type="entry name" value="FHA"/>
    <property type="match status" value="1"/>
</dbReference>
<accession>A0A6J6C0M9</accession>
<protein>
    <submittedName>
        <fullName evidence="2">Unannotated protein</fullName>
    </submittedName>
</protein>
<dbReference type="SMART" id="SM00240">
    <property type="entry name" value="FHA"/>
    <property type="match status" value="1"/>
</dbReference>
<dbReference type="PANTHER" id="PTHR46210">
    <property type="entry name" value="FHA DOMAIN-CONTAINING PROTEIN"/>
    <property type="match status" value="1"/>
</dbReference>
<evidence type="ECO:0000259" key="1">
    <source>
        <dbReference type="PROSITE" id="PS50006"/>
    </source>
</evidence>
<dbReference type="AlphaFoldDB" id="A0A6J6C0M9"/>
<dbReference type="PANTHER" id="PTHR46210:SF1">
    <property type="entry name" value="FHA DOMAIN-CONTAINING PROTEIN"/>
    <property type="match status" value="1"/>
</dbReference>
<dbReference type="Gene3D" id="2.60.200.20">
    <property type="match status" value="1"/>
</dbReference>
<dbReference type="InterPro" id="IPR008984">
    <property type="entry name" value="SMAD_FHA_dom_sf"/>
</dbReference>
<dbReference type="SUPFAM" id="SSF49879">
    <property type="entry name" value="SMAD/FHA domain"/>
    <property type="match status" value="1"/>
</dbReference>
<sequence length="152" mass="16363">MNAAESQSELTSTIHLGVRGVSHNSPAKTLEDLLSSLDEKAREIVQEIAQSSGDKAMVVIARGPQKGSRFLITADGVSIGRSTESAIFLDDVTVSRSHAQIKREESGSFVLIDNSSLNGTYLNNISVEKNVLKSGDEIQIGKFHFVFIGSTK</sequence>
<dbReference type="EMBL" id="CAFABD010000123">
    <property type="protein sequence ID" value="CAB4828816.1"/>
    <property type="molecule type" value="Genomic_DNA"/>
</dbReference>
<dbReference type="InterPro" id="IPR000253">
    <property type="entry name" value="FHA_dom"/>
</dbReference>
<dbReference type="EMBL" id="CAEZSM010000080">
    <property type="protein sequence ID" value="CAB4544941.1"/>
    <property type="molecule type" value="Genomic_DNA"/>
</dbReference>
<proteinExistence type="predicted"/>
<organism evidence="2">
    <name type="scientific">freshwater metagenome</name>
    <dbReference type="NCBI Taxonomy" id="449393"/>
    <lineage>
        <taxon>unclassified sequences</taxon>
        <taxon>metagenomes</taxon>
        <taxon>ecological metagenomes</taxon>
    </lineage>
</organism>
<evidence type="ECO:0000313" key="2">
    <source>
        <dbReference type="EMBL" id="CAB4544941.1"/>
    </source>
</evidence>
<evidence type="ECO:0000313" key="3">
    <source>
        <dbReference type="EMBL" id="CAB4828816.1"/>
    </source>
</evidence>
<reference evidence="2" key="1">
    <citation type="submission" date="2020-05" db="EMBL/GenBank/DDBJ databases">
        <authorList>
            <person name="Chiriac C."/>
            <person name="Salcher M."/>
            <person name="Ghai R."/>
            <person name="Kavagutti S V."/>
        </authorList>
    </citation>
    <scope>NUCLEOTIDE SEQUENCE</scope>
</reference>